<evidence type="ECO:0000256" key="1">
    <source>
        <dbReference type="SAM" id="MobiDB-lite"/>
    </source>
</evidence>
<evidence type="ECO:0000313" key="3">
    <source>
        <dbReference type="Proteomes" id="UP001266305"/>
    </source>
</evidence>
<protein>
    <submittedName>
        <fullName evidence="2">Uncharacterized protein</fullName>
    </submittedName>
</protein>
<accession>A0ABQ9TYH4</accession>
<dbReference type="EMBL" id="JASSZA010000019">
    <property type="protein sequence ID" value="KAK2089227.1"/>
    <property type="molecule type" value="Genomic_DNA"/>
</dbReference>
<feature type="compositionally biased region" description="Basic and acidic residues" evidence="1">
    <location>
        <begin position="77"/>
        <end position="89"/>
    </location>
</feature>
<evidence type="ECO:0000313" key="2">
    <source>
        <dbReference type="EMBL" id="KAK2089227.1"/>
    </source>
</evidence>
<keyword evidence="3" id="KW-1185">Reference proteome</keyword>
<name>A0ABQ9TYH4_SAGOE</name>
<proteinExistence type="predicted"/>
<dbReference type="Proteomes" id="UP001266305">
    <property type="component" value="Unassembled WGS sequence"/>
</dbReference>
<organism evidence="2 3">
    <name type="scientific">Saguinus oedipus</name>
    <name type="common">Cotton-top tamarin</name>
    <name type="synonym">Oedipomidas oedipus</name>
    <dbReference type="NCBI Taxonomy" id="9490"/>
    <lineage>
        <taxon>Eukaryota</taxon>
        <taxon>Metazoa</taxon>
        <taxon>Chordata</taxon>
        <taxon>Craniata</taxon>
        <taxon>Vertebrata</taxon>
        <taxon>Euteleostomi</taxon>
        <taxon>Mammalia</taxon>
        <taxon>Eutheria</taxon>
        <taxon>Euarchontoglires</taxon>
        <taxon>Primates</taxon>
        <taxon>Haplorrhini</taxon>
        <taxon>Platyrrhini</taxon>
        <taxon>Cebidae</taxon>
        <taxon>Callitrichinae</taxon>
        <taxon>Saguinus</taxon>
    </lineage>
</organism>
<gene>
    <name evidence="2" type="ORF">P7K49_035134</name>
</gene>
<feature type="region of interest" description="Disordered" evidence="1">
    <location>
        <begin position="19"/>
        <end position="91"/>
    </location>
</feature>
<sequence>MNPDSMCKIYCREISQAVKQDSAAASEAEEQEISQAIEHGATAAETEKQEISQPTEQEGALAAETEEQAPCGAGFSQEHEPPVVPDSHRSMSPLWCRILTGA</sequence>
<comment type="caution">
    <text evidence="2">The sequence shown here is derived from an EMBL/GenBank/DDBJ whole genome shotgun (WGS) entry which is preliminary data.</text>
</comment>
<reference evidence="2 3" key="1">
    <citation type="submission" date="2023-05" db="EMBL/GenBank/DDBJ databases">
        <title>B98-5 Cell Line De Novo Hybrid Assembly: An Optical Mapping Approach.</title>
        <authorList>
            <person name="Kananen K."/>
            <person name="Auerbach J.A."/>
            <person name="Kautto E."/>
            <person name="Blachly J.S."/>
        </authorList>
    </citation>
    <scope>NUCLEOTIDE SEQUENCE [LARGE SCALE GENOMIC DNA]</scope>
    <source>
        <strain evidence="2">B95-8</strain>
        <tissue evidence="2">Cell line</tissue>
    </source>
</reference>